<evidence type="ECO:0000256" key="2">
    <source>
        <dbReference type="ARBA" id="ARBA00013064"/>
    </source>
</evidence>
<evidence type="ECO:0000256" key="6">
    <source>
        <dbReference type="PIRSR" id="PIRSR617867-1"/>
    </source>
</evidence>
<dbReference type="EC" id="3.1.3.48" evidence="2"/>
<dbReference type="PRINTS" id="PR00719">
    <property type="entry name" value="LMWPTPASE"/>
</dbReference>
<organism evidence="8">
    <name type="scientific">Klebsiella pneumoniae</name>
    <dbReference type="NCBI Taxonomy" id="573"/>
    <lineage>
        <taxon>Bacteria</taxon>
        <taxon>Pseudomonadati</taxon>
        <taxon>Pseudomonadota</taxon>
        <taxon>Gammaproteobacteria</taxon>
        <taxon>Enterobacterales</taxon>
        <taxon>Enterobacteriaceae</taxon>
        <taxon>Klebsiella/Raoultella group</taxon>
        <taxon>Klebsiella</taxon>
        <taxon>Klebsiella pneumoniae complex</taxon>
    </lineage>
</organism>
<dbReference type="InterPro" id="IPR017867">
    <property type="entry name" value="Tyr_phospatase_low_mol_wt"/>
</dbReference>
<feature type="domain" description="Phosphotyrosine protein phosphatase I" evidence="7">
    <location>
        <begin position="3"/>
        <end position="141"/>
    </location>
</feature>
<keyword evidence="4" id="KW-0904">Protein phosphatase</keyword>
<reference evidence="8" key="1">
    <citation type="submission" date="2014-04" db="EMBL/GenBank/DDBJ databases">
        <authorList>
            <person name="Harrison E."/>
        </authorList>
    </citation>
    <scope>NUCLEOTIDE SEQUENCE</scope>
    <source>
        <strain evidence="8">BIDMC 47</strain>
    </source>
</reference>
<feature type="active site" description="Nucleophile" evidence="6">
    <location>
        <position position="9"/>
    </location>
</feature>
<dbReference type="FunFam" id="3.40.50.2300:FF:000041">
    <property type="entry name" value="Low molecular weight protein-tyrosine-phosphatase"/>
    <property type="match status" value="1"/>
</dbReference>
<dbReference type="GO" id="GO:0004725">
    <property type="term" value="F:protein tyrosine phosphatase activity"/>
    <property type="evidence" value="ECO:0007669"/>
    <property type="project" value="UniProtKB-EC"/>
</dbReference>
<comment type="similarity">
    <text evidence="1">Belongs to the low molecular weight phosphotyrosine protein phosphatase family.</text>
</comment>
<evidence type="ECO:0000313" key="8">
    <source>
        <dbReference type="EMBL" id="BAT23316.1"/>
    </source>
</evidence>
<feature type="active site" evidence="6">
    <location>
        <position position="15"/>
    </location>
</feature>
<name>A0A0P0YQ95_KLEPN</name>
<dbReference type="PANTHER" id="PTHR11717:SF31">
    <property type="entry name" value="LOW MOLECULAR WEIGHT PROTEIN-TYROSINE-PHOSPHATASE ETP-RELATED"/>
    <property type="match status" value="1"/>
</dbReference>
<dbReference type="AlphaFoldDB" id="A0A0P0YQ95"/>
<dbReference type="RefSeq" id="WP_008804093.1">
    <property type="nucleotide sequence ID" value="NZ_AP021929.1"/>
</dbReference>
<sequence>MFNSILVVCTGNICRSPLAERLLRKKLPNKKIDSAGVGALVDNPADKSAINVADKHGLSLENHKGVQFNASLARKYDLILVMEKIHLEQVSSIAPEARGKTMLLGHWDNKREIPDPYKKSEEAFDSVFILIDKACQSWADKLSG</sequence>
<dbReference type="SUPFAM" id="SSF52788">
    <property type="entry name" value="Phosphotyrosine protein phosphatases I"/>
    <property type="match status" value="1"/>
</dbReference>
<feature type="active site" description="Proton donor" evidence="6">
    <location>
        <position position="115"/>
    </location>
</feature>
<evidence type="ECO:0000256" key="4">
    <source>
        <dbReference type="ARBA" id="ARBA00022912"/>
    </source>
</evidence>
<dbReference type="SMART" id="SM00226">
    <property type="entry name" value="LMWPc"/>
    <property type="match status" value="1"/>
</dbReference>
<evidence type="ECO:0000256" key="3">
    <source>
        <dbReference type="ARBA" id="ARBA00022801"/>
    </source>
</evidence>
<evidence type="ECO:0000256" key="5">
    <source>
        <dbReference type="ARBA" id="ARBA00051722"/>
    </source>
</evidence>
<protein>
    <recommendedName>
        <fullName evidence="2">protein-tyrosine-phosphatase</fullName>
        <ecNumber evidence="2">3.1.3.48</ecNumber>
    </recommendedName>
</protein>
<dbReference type="Gene3D" id="3.40.50.2300">
    <property type="match status" value="1"/>
</dbReference>
<dbReference type="EMBL" id="AB924555">
    <property type="protein sequence ID" value="BAT23316.1"/>
    <property type="molecule type" value="Genomic_DNA"/>
</dbReference>
<dbReference type="Pfam" id="PF01451">
    <property type="entry name" value="LMWPc"/>
    <property type="match status" value="1"/>
</dbReference>
<evidence type="ECO:0000259" key="7">
    <source>
        <dbReference type="SMART" id="SM00226"/>
    </source>
</evidence>
<comment type="catalytic activity">
    <reaction evidence="5">
        <text>O-phospho-L-tyrosyl-[protein] + H2O = L-tyrosyl-[protein] + phosphate</text>
        <dbReference type="Rhea" id="RHEA:10684"/>
        <dbReference type="Rhea" id="RHEA-COMP:10136"/>
        <dbReference type="Rhea" id="RHEA-COMP:20101"/>
        <dbReference type="ChEBI" id="CHEBI:15377"/>
        <dbReference type="ChEBI" id="CHEBI:43474"/>
        <dbReference type="ChEBI" id="CHEBI:46858"/>
        <dbReference type="ChEBI" id="CHEBI:61978"/>
        <dbReference type="EC" id="3.1.3.48"/>
    </reaction>
</comment>
<keyword evidence="3" id="KW-0378">Hydrolase</keyword>
<dbReference type="CDD" id="cd16343">
    <property type="entry name" value="LMWPTP"/>
    <property type="match status" value="1"/>
</dbReference>
<evidence type="ECO:0000256" key="1">
    <source>
        <dbReference type="ARBA" id="ARBA00011063"/>
    </source>
</evidence>
<dbReference type="InterPro" id="IPR023485">
    <property type="entry name" value="Ptyr_pPase"/>
</dbReference>
<dbReference type="InterPro" id="IPR036196">
    <property type="entry name" value="Ptyr_pPase_sf"/>
</dbReference>
<dbReference type="PANTHER" id="PTHR11717">
    <property type="entry name" value="LOW MOLECULAR WEIGHT PROTEIN TYROSINE PHOSPHATASE"/>
    <property type="match status" value="1"/>
</dbReference>
<accession>A0A0P0YQ95</accession>
<proteinExistence type="inferred from homology"/>
<gene>
    <name evidence="8" type="primary">wzb</name>
</gene>
<dbReference type="InterPro" id="IPR050438">
    <property type="entry name" value="LMW_PTPase"/>
</dbReference>
<reference evidence="8" key="2">
    <citation type="journal article" date="2015" name="Sci. Rep.">
        <title>Genetic analysis of capsular polysaccharide synthesis gene clusters in 79 capsular types of Klebsiella spp.</title>
        <authorList>
            <person name="Pan Y.J."/>
            <person name="Lin T.L."/>
            <person name="Chen C.T."/>
            <person name="Chen Y.Y."/>
            <person name="Hsieh P.F."/>
            <person name="Hsu C.R."/>
            <person name="Wu M.C."/>
            <person name="Wang J.T."/>
        </authorList>
    </citation>
    <scope>NUCLEOTIDE SEQUENCE</scope>
    <source>
        <strain evidence="8">BIDMC 47</strain>
    </source>
</reference>